<evidence type="ECO:0000256" key="2">
    <source>
        <dbReference type="ARBA" id="ARBA00022603"/>
    </source>
</evidence>
<dbReference type="PANTHER" id="PTHR46098:SF1">
    <property type="entry name" value="TRNA (CYTOSINE(38)-C(5))-METHYLTRANSFERASE"/>
    <property type="match status" value="1"/>
</dbReference>
<dbReference type="PRINTS" id="PR00105">
    <property type="entry name" value="C5METTRFRASE"/>
</dbReference>
<evidence type="ECO:0000256" key="1">
    <source>
        <dbReference type="ARBA" id="ARBA00011975"/>
    </source>
</evidence>
<evidence type="ECO:0000256" key="3">
    <source>
        <dbReference type="ARBA" id="ARBA00022679"/>
    </source>
</evidence>
<organism evidence="7 8">
    <name type="scientific">Candidatus Obscuribacter phosphatis</name>
    <dbReference type="NCBI Taxonomy" id="1906157"/>
    <lineage>
        <taxon>Bacteria</taxon>
        <taxon>Bacillati</taxon>
        <taxon>Candidatus Melainabacteria</taxon>
        <taxon>Candidatus Obscuribacterales</taxon>
        <taxon>Candidatus Obscuribacteraceae</taxon>
        <taxon>Candidatus Obscuribacter</taxon>
    </lineage>
</organism>
<keyword evidence="2 6" id="KW-0489">Methyltransferase</keyword>
<evidence type="ECO:0000256" key="6">
    <source>
        <dbReference type="PROSITE-ProRule" id="PRU01016"/>
    </source>
</evidence>
<evidence type="ECO:0000256" key="4">
    <source>
        <dbReference type="ARBA" id="ARBA00022691"/>
    </source>
</evidence>
<dbReference type="AlphaFoldDB" id="A0A8J7PD92"/>
<proteinExistence type="inferred from homology"/>
<gene>
    <name evidence="7" type="ORF">J0M35_04065</name>
</gene>
<dbReference type="EMBL" id="JAFLCK010000004">
    <property type="protein sequence ID" value="MBN8659513.1"/>
    <property type="molecule type" value="Genomic_DNA"/>
</dbReference>
<dbReference type="Proteomes" id="UP000664277">
    <property type="component" value="Unassembled WGS sequence"/>
</dbReference>
<keyword evidence="3 6" id="KW-0808">Transferase</keyword>
<comment type="similarity">
    <text evidence="6">Belongs to the class I-like SAM-binding methyltransferase superfamily. C5-methyltransferase family.</text>
</comment>
<feature type="active site" evidence="6">
    <location>
        <position position="89"/>
    </location>
</feature>
<dbReference type="Gene3D" id="3.40.50.150">
    <property type="entry name" value="Vaccinia Virus protein VP39"/>
    <property type="match status" value="1"/>
</dbReference>
<dbReference type="Pfam" id="PF00145">
    <property type="entry name" value="DNA_methylase"/>
    <property type="match status" value="1"/>
</dbReference>
<protein>
    <recommendedName>
        <fullName evidence="1">DNA (cytosine-5-)-methyltransferase</fullName>
        <ecNumber evidence="1">2.1.1.37</ecNumber>
    </recommendedName>
</protein>
<name>A0A8J7PD92_9BACT</name>
<dbReference type="InterPro" id="IPR050750">
    <property type="entry name" value="C5-MTase"/>
</dbReference>
<dbReference type="EC" id="2.1.1.37" evidence="1"/>
<dbReference type="PROSITE" id="PS51679">
    <property type="entry name" value="SAM_MT_C5"/>
    <property type="match status" value="1"/>
</dbReference>
<dbReference type="PANTHER" id="PTHR46098">
    <property type="entry name" value="TRNA (CYTOSINE(38)-C(5))-METHYLTRANSFERASE"/>
    <property type="match status" value="1"/>
</dbReference>
<dbReference type="InterPro" id="IPR001525">
    <property type="entry name" value="C5_MeTfrase"/>
</dbReference>
<dbReference type="InterPro" id="IPR029063">
    <property type="entry name" value="SAM-dependent_MTases_sf"/>
</dbReference>
<dbReference type="GO" id="GO:0003886">
    <property type="term" value="F:DNA (cytosine-5-)-methyltransferase activity"/>
    <property type="evidence" value="ECO:0007669"/>
    <property type="project" value="UniProtKB-EC"/>
</dbReference>
<dbReference type="GO" id="GO:0009307">
    <property type="term" value="P:DNA restriction-modification system"/>
    <property type="evidence" value="ECO:0007669"/>
    <property type="project" value="UniProtKB-KW"/>
</dbReference>
<keyword evidence="4 6" id="KW-0949">S-adenosyl-L-methionine</keyword>
<evidence type="ECO:0000256" key="5">
    <source>
        <dbReference type="ARBA" id="ARBA00022747"/>
    </source>
</evidence>
<sequence>MPLPTESIKTDAVSLRACEFFSGIGAFSEALQLSFAEKVSVIQAFDQSAWANQVYFLNHGLAPDKRSLATIKPAFIAKEASLWWLSPPCTPFSRRGQKKDLEDERAQPFLHLLSLLPSLRPTYVFIENVIGLEGSRMEDHLRTVFADNNYALGSIKICPSQFGVPMLRPRLFYLAIDALTDEPSSRRLQDGSFFLPIEDFRVSEEKRRLSAYLLSEAEAKLSPRLSQEEFERYESVLNVLNVLDVLDGKDQMARAICFTSGYFRCRKAAGSMLRDEMGVRYFHPREILALLGFSPRFVLPQDLSAKVVYKLLGNSVDVRSIVYLLQSLFGAGHASVR</sequence>
<keyword evidence="5" id="KW-0680">Restriction system</keyword>
<dbReference type="GO" id="GO:0032259">
    <property type="term" value="P:methylation"/>
    <property type="evidence" value="ECO:0007669"/>
    <property type="project" value="UniProtKB-KW"/>
</dbReference>
<dbReference type="SUPFAM" id="SSF53335">
    <property type="entry name" value="S-adenosyl-L-methionine-dependent methyltransferases"/>
    <property type="match status" value="1"/>
</dbReference>
<comment type="caution">
    <text evidence="7">The sequence shown here is derived from an EMBL/GenBank/DDBJ whole genome shotgun (WGS) entry which is preliminary data.</text>
</comment>
<accession>A0A8J7PD92</accession>
<dbReference type="Gene3D" id="3.90.120.10">
    <property type="entry name" value="DNA Methylase, subunit A, domain 2"/>
    <property type="match status" value="1"/>
</dbReference>
<evidence type="ECO:0000313" key="7">
    <source>
        <dbReference type="EMBL" id="MBN8659513.1"/>
    </source>
</evidence>
<evidence type="ECO:0000313" key="8">
    <source>
        <dbReference type="Proteomes" id="UP000664277"/>
    </source>
</evidence>
<reference evidence="7" key="1">
    <citation type="submission" date="2021-02" db="EMBL/GenBank/DDBJ databases">
        <title>Genome-Resolved Metagenomics of a Microbial Community Performing Photosynthetic Biological Nutrient Removal.</title>
        <authorList>
            <person name="Mcdaniel E.A."/>
        </authorList>
    </citation>
    <scope>NUCLEOTIDE SEQUENCE</scope>
    <source>
        <strain evidence="7">UWPOB_OBS1</strain>
    </source>
</reference>